<dbReference type="EMBL" id="BBIO01000017">
    <property type="protein sequence ID" value="GAK46272.1"/>
    <property type="molecule type" value="Genomic_DNA"/>
</dbReference>
<evidence type="ECO:0000313" key="2">
    <source>
        <dbReference type="Proteomes" id="UP000028702"/>
    </source>
</evidence>
<comment type="caution">
    <text evidence="1">The sequence shown here is derived from an EMBL/GenBank/DDBJ whole genome shotgun (WGS) entry which is preliminary data.</text>
</comment>
<proteinExistence type="predicted"/>
<protein>
    <submittedName>
        <fullName evidence="1">Uncharacterized protein</fullName>
    </submittedName>
</protein>
<keyword evidence="2" id="KW-1185">Reference proteome</keyword>
<accession>A0A081BE04</accession>
<dbReference type="AlphaFoldDB" id="A0A081BE04"/>
<organism evidence="1 2">
    <name type="scientific">Tepidicaulis marinus</name>
    <dbReference type="NCBI Taxonomy" id="1333998"/>
    <lineage>
        <taxon>Bacteria</taxon>
        <taxon>Pseudomonadati</taxon>
        <taxon>Pseudomonadota</taxon>
        <taxon>Alphaproteobacteria</taxon>
        <taxon>Hyphomicrobiales</taxon>
        <taxon>Parvibaculaceae</taxon>
        <taxon>Tepidicaulis</taxon>
    </lineage>
</organism>
<sequence length="114" mass="12636">MVPPDARALVSSSHGANASLPRTAMRARIFKAFQITRPVPDQKHGLTTDCQGQKGAFVDELAFMGEKHPTALKDVLHLEIEQFRISEYGAVEHEATARWVLDKTRIEIVANAVE</sequence>
<name>A0A081BE04_9HYPH</name>
<evidence type="ECO:0000313" key="1">
    <source>
        <dbReference type="EMBL" id="GAK46272.1"/>
    </source>
</evidence>
<reference evidence="1 2" key="1">
    <citation type="submission" date="2014-07" db="EMBL/GenBank/DDBJ databases">
        <title>Tepidicaulis marinum gen. nov., sp. nov., a novel marine bacterium denitrifying nitrate to nitrous oxide strictly under microaerobic conditions.</title>
        <authorList>
            <person name="Takeuchi M."/>
            <person name="Yamagishi T."/>
            <person name="Kamagata Y."/>
            <person name="Oshima K."/>
            <person name="Hattori M."/>
            <person name="Katayama T."/>
            <person name="Hanada S."/>
            <person name="Tamaki H."/>
            <person name="Marumo K."/>
            <person name="Maeda H."/>
            <person name="Nedachi M."/>
            <person name="Iwasaki W."/>
            <person name="Suwa Y."/>
            <person name="Sakata S."/>
        </authorList>
    </citation>
    <scope>NUCLEOTIDE SEQUENCE [LARGE SCALE GENOMIC DNA]</scope>
    <source>
        <strain evidence="1 2">MA2</strain>
    </source>
</reference>
<gene>
    <name evidence="1" type="ORF">M2A_2771</name>
</gene>
<dbReference type="Proteomes" id="UP000028702">
    <property type="component" value="Unassembled WGS sequence"/>
</dbReference>